<keyword evidence="4" id="KW-0418">Kinase</keyword>
<dbReference type="PROSITE" id="PS50011">
    <property type="entry name" value="PROTEIN_KINASE_DOM"/>
    <property type="match status" value="1"/>
</dbReference>
<dbReference type="GO" id="GO:0035556">
    <property type="term" value="P:intracellular signal transduction"/>
    <property type="evidence" value="ECO:0007669"/>
    <property type="project" value="TreeGrafter"/>
</dbReference>
<keyword evidence="10" id="KW-1185">Reference proteome</keyword>
<reference evidence="9" key="1">
    <citation type="submission" date="2021-01" db="EMBL/GenBank/DDBJ databases">
        <authorList>
            <consortium name="Genoscope - CEA"/>
            <person name="William W."/>
        </authorList>
    </citation>
    <scope>NUCLEOTIDE SEQUENCE</scope>
</reference>
<protein>
    <recommendedName>
        <fullName evidence="8">Protein kinase domain-containing protein</fullName>
    </recommendedName>
</protein>
<dbReference type="GO" id="GO:0007059">
    <property type="term" value="P:chromosome segregation"/>
    <property type="evidence" value="ECO:0007669"/>
    <property type="project" value="TreeGrafter"/>
</dbReference>
<evidence type="ECO:0000256" key="4">
    <source>
        <dbReference type="ARBA" id="ARBA00022777"/>
    </source>
</evidence>
<dbReference type="OrthoDB" id="346907at2759"/>
<comment type="caution">
    <text evidence="9">The sequence shown here is derived from an EMBL/GenBank/DDBJ whole genome shotgun (WGS) entry which is preliminary data.</text>
</comment>
<dbReference type="GO" id="GO:0004674">
    <property type="term" value="F:protein serine/threonine kinase activity"/>
    <property type="evidence" value="ECO:0007669"/>
    <property type="project" value="UniProtKB-KW"/>
</dbReference>
<keyword evidence="1" id="KW-0723">Serine/threonine-protein kinase</keyword>
<evidence type="ECO:0000256" key="5">
    <source>
        <dbReference type="ARBA" id="ARBA00022840"/>
    </source>
</evidence>
<keyword evidence="5 6" id="KW-0067">ATP-binding</keyword>
<evidence type="ECO:0000313" key="9">
    <source>
        <dbReference type="EMBL" id="CAD8078674.1"/>
    </source>
</evidence>
<evidence type="ECO:0000256" key="6">
    <source>
        <dbReference type="PROSITE-ProRule" id="PRU10141"/>
    </source>
</evidence>
<dbReference type="Pfam" id="PF00069">
    <property type="entry name" value="Pkinase"/>
    <property type="match status" value="1"/>
</dbReference>
<dbReference type="GO" id="GO:0005524">
    <property type="term" value="F:ATP binding"/>
    <property type="evidence" value="ECO:0007669"/>
    <property type="project" value="UniProtKB-UniRule"/>
</dbReference>
<dbReference type="SMART" id="SM00220">
    <property type="entry name" value="S_TKc"/>
    <property type="match status" value="1"/>
</dbReference>
<feature type="coiled-coil region" evidence="7">
    <location>
        <begin position="97"/>
        <end position="131"/>
    </location>
</feature>
<evidence type="ECO:0000256" key="7">
    <source>
        <dbReference type="SAM" id="Coils"/>
    </source>
</evidence>
<name>A0A8S1MUW4_9CILI</name>
<evidence type="ECO:0000256" key="2">
    <source>
        <dbReference type="ARBA" id="ARBA00022679"/>
    </source>
</evidence>
<organism evidence="9 10">
    <name type="scientific">Paramecium sonneborni</name>
    <dbReference type="NCBI Taxonomy" id="65129"/>
    <lineage>
        <taxon>Eukaryota</taxon>
        <taxon>Sar</taxon>
        <taxon>Alveolata</taxon>
        <taxon>Ciliophora</taxon>
        <taxon>Intramacronucleata</taxon>
        <taxon>Oligohymenophorea</taxon>
        <taxon>Peniculida</taxon>
        <taxon>Parameciidae</taxon>
        <taxon>Paramecium</taxon>
    </lineage>
</organism>
<dbReference type="GO" id="GO:0005634">
    <property type="term" value="C:nucleus"/>
    <property type="evidence" value="ECO:0007669"/>
    <property type="project" value="TreeGrafter"/>
</dbReference>
<dbReference type="FunFam" id="1.10.510.10:FF:000698">
    <property type="entry name" value="Serine/threonine-protein kinase tousled-like 1"/>
    <property type="match status" value="1"/>
</dbReference>
<dbReference type="EMBL" id="CAJJDN010000038">
    <property type="protein sequence ID" value="CAD8078674.1"/>
    <property type="molecule type" value="Genomic_DNA"/>
</dbReference>
<dbReference type="PANTHER" id="PTHR22974">
    <property type="entry name" value="MIXED LINEAGE PROTEIN KINASE"/>
    <property type="match status" value="1"/>
</dbReference>
<dbReference type="PROSITE" id="PS00108">
    <property type="entry name" value="PROTEIN_KINASE_ST"/>
    <property type="match status" value="1"/>
</dbReference>
<evidence type="ECO:0000256" key="1">
    <source>
        <dbReference type="ARBA" id="ARBA00022527"/>
    </source>
</evidence>
<gene>
    <name evidence="9" type="ORF">PSON_ATCC_30995.1.T0380046</name>
</gene>
<evidence type="ECO:0000313" key="10">
    <source>
        <dbReference type="Proteomes" id="UP000692954"/>
    </source>
</evidence>
<feature type="domain" description="Protein kinase" evidence="8">
    <location>
        <begin position="274"/>
        <end position="543"/>
    </location>
</feature>
<dbReference type="AlphaFoldDB" id="A0A8S1MUW4"/>
<keyword evidence="7" id="KW-0175">Coiled coil</keyword>
<dbReference type="PANTHER" id="PTHR22974:SF23">
    <property type="entry name" value="TOUSLED-LIKE KINASE, ISOFORM G"/>
    <property type="match status" value="1"/>
</dbReference>
<feature type="binding site" evidence="6">
    <location>
        <position position="303"/>
    </location>
    <ligand>
        <name>ATP</name>
        <dbReference type="ChEBI" id="CHEBI:30616"/>
    </ligand>
</feature>
<keyword evidence="2" id="KW-0808">Transferase</keyword>
<evidence type="ECO:0000259" key="8">
    <source>
        <dbReference type="PROSITE" id="PS50011"/>
    </source>
</evidence>
<sequence>MNINQFPKNCQERLADLEARILKKPKIEILQQFQKESISSFEIQGKQSKKSVCDQTLQKQLQITQFTKNVQNKQQNNQYKKDSVIGEIIDPNVIDSLKKSLNELAIKDSHVKQLEQQIQNLTLQIQNFKTSSFKYDAVIKAFAIELDQHQRIERKLSIENYRKKFGQYQYVREKTKIKSVWVDSRESIDLKQKIKNLEQQLNEYDDQSKQLKITTQRETLNYLILQREKECLQKQLNMLENEKLLFLKELKLDYDEQHALFKRSDQYPVIGERYVLLSLLGKGDFSEIYKGYDLKEMKNVACKIYQVNQNWTINSKSYYVNLVTKEFKVHKQLQHPNILKLLDSVEIDSNTFCTILEYCNGSDLSFFMKKYCSIQEREAKLIIQQLLEAVKYIHMNKIIHYDIKPQNILLNQNDVKLCDFGQCKELEKEDSQLEYKTQAIGTYWYSPPECFLQGNNALLISSKIDIWSIGVIFFEMLYGIKPFGDVENQEIIMKQKINSNYEGLKFPNKPALTNDCKEFIKGCLSYNQRDRFDIHQAYNHPYIRK</sequence>
<evidence type="ECO:0000256" key="3">
    <source>
        <dbReference type="ARBA" id="ARBA00022741"/>
    </source>
</evidence>
<dbReference type="InterPro" id="IPR017441">
    <property type="entry name" value="Protein_kinase_ATP_BS"/>
</dbReference>
<dbReference type="InterPro" id="IPR000719">
    <property type="entry name" value="Prot_kinase_dom"/>
</dbReference>
<dbReference type="PROSITE" id="PS00107">
    <property type="entry name" value="PROTEIN_KINASE_ATP"/>
    <property type="match status" value="1"/>
</dbReference>
<dbReference type="Proteomes" id="UP000692954">
    <property type="component" value="Unassembled WGS sequence"/>
</dbReference>
<proteinExistence type="predicted"/>
<feature type="coiled-coil region" evidence="7">
    <location>
        <begin position="187"/>
        <end position="249"/>
    </location>
</feature>
<dbReference type="InterPro" id="IPR008271">
    <property type="entry name" value="Ser/Thr_kinase_AS"/>
</dbReference>
<keyword evidence="3 6" id="KW-0547">Nucleotide-binding</keyword>
<accession>A0A8S1MUW4</accession>